<proteinExistence type="predicted"/>
<organism evidence="2 3">
    <name type="scientific">Rhizophagus clarus</name>
    <dbReference type="NCBI Taxonomy" id="94130"/>
    <lineage>
        <taxon>Eukaryota</taxon>
        <taxon>Fungi</taxon>
        <taxon>Fungi incertae sedis</taxon>
        <taxon>Mucoromycota</taxon>
        <taxon>Glomeromycotina</taxon>
        <taxon>Glomeromycetes</taxon>
        <taxon>Glomerales</taxon>
        <taxon>Glomeraceae</taxon>
        <taxon>Rhizophagus</taxon>
    </lineage>
</organism>
<reference evidence="2" key="1">
    <citation type="submission" date="2019-10" db="EMBL/GenBank/DDBJ databases">
        <title>Conservation and host-specific expression of non-tandemly repeated heterogenous ribosome RNA gene in arbuscular mycorrhizal fungi.</title>
        <authorList>
            <person name="Maeda T."/>
            <person name="Kobayashi Y."/>
            <person name="Nakagawa T."/>
            <person name="Ezawa T."/>
            <person name="Yamaguchi K."/>
            <person name="Bino T."/>
            <person name="Nishimoto Y."/>
            <person name="Shigenobu S."/>
            <person name="Kawaguchi M."/>
        </authorList>
    </citation>
    <scope>NUCLEOTIDE SEQUENCE</scope>
    <source>
        <strain evidence="2">HR1</strain>
    </source>
</reference>
<dbReference type="OrthoDB" id="2303151at2759"/>
<protein>
    <submittedName>
        <fullName evidence="2">Uncharacterized protein</fullName>
    </submittedName>
</protein>
<evidence type="ECO:0000313" key="2">
    <source>
        <dbReference type="EMBL" id="GET02673.1"/>
    </source>
</evidence>
<evidence type="ECO:0000256" key="1">
    <source>
        <dbReference type="SAM" id="MobiDB-lite"/>
    </source>
</evidence>
<comment type="caution">
    <text evidence="2">The sequence shown here is derived from an EMBL/GenBank/DDBJ whole genome shotgun (WGS) entry which is preliminary data.</text>
</comment>
<dbReference type="EMBL" id="BLAL01000315">
    <property type="protein sequence ID" value="GET02673.1"/>
    <property type="molecule type" value="Genomic_DNA"/>
</dbReference>
<feature type="region of interest" description="Disordered" evidence="1">
    <location>
        <begin position="181"/>
        <end position="232"/>
    </location>
</feature>
<feature type="compositionally biased region" description="Acidic residues" evidence="1">
    <location>
        <begin position="189"/>
        <end position="200"/>
    </location>
</feature>
<feature type="compositionally biased region" description="Polar residues" evidence="1">
    <location>
        <begin position="201"/>
        <end position="213"/>
    </location>
</feature>
<sequence>MIEVEKIYDNLSIINLYDTSQQWAIWRELVISYHRPNIYNSKMAICFDCWKLAKISNVKPKKTYFTGWRRYKYEIKPEDLMKYHWDNKCSKAKTENRSAQLIQRAYRNYRKRPISLAKQVWKMVKNNNTSREKKFLDMPESGAGTLLGNEEAFDEFLKDYQSMTTGNKKVVVVVTLKEASKKQSRQSDEISEQESDEGSDNDTQNTKSKSQPPSKKRAKKRTPKEADLDENEALIVYGLKKL</sequence>
<accession>A0A8H3M8G8</accession>
<dbReference type="Proteomes" id="UP000615446">
    <property type="component" value="Unassembled WGS sequence"/>
</dbReference>
<dbReference type="AlphaFoldDB" id="A0A8H3M8G8"/>
<name>A0A8H3M8G8_9GLOM</name>
<evidence type="ECO:0000313" key="3">
    <source>
        <dbReference type="Proteomes" id="UP000615446"/>
    </source>
</evidence>
<gene>
    <name evidence="2" type="ORF">RCL2_002904700</name>
</gene>